<sequence length="179" mass="20274">MPIQQLKLPPYESETPAEQTSPILSILPWPAKRARTKIAAVSSHDTVGIRHESKQQLIDRWRFLIKEDWPSLIEALVHLQQHTLTLDQSGVLETKRQTLLGLIKKAPGTDASRREGNEFFSQFAIAMLGISGCPVKKNDVAEKRGWRKNVLDEAGVPEKERYVWDLGLYLAPLSPEKRS</sequence>
<dbReference type="EMBL" id="ML987191">
    <property type="protein sequence ID" value="KAF2253931.1"/>
    <property type="molecule type" value="Genomic_DNA"/>
</dbReference>
<dbReference type="AlphaFoldDB" id="A0A6A6ITR6"/>
<dbReference type="RefSeq" id="XP_033688935.1">
    <property type="nucleotide sequence ID" value="XM_033828267.1"/>
</dbReference>
<reference evidence="1" key="1">
    <citation type="journal article" date="2020" name="Stud. Mycol.">
        <title>101 Dothideomycetes genomes: a test case for predicting lifestyles and emergence of pathogens.</title>
        <authorList>
            <person name="Haridas S."/>
            <person name="Albert R."/>
            <person name="Binder M."/>
            <person name="Bloem J."/>
            <person name="Labutti K."/>
            <person name="Salamov A."/>
            <person name="Andreopoulos B."/>
            <person name="Baker S."/>
            <person name="Barry K."/>
            <person name="Bills G."/>
            <person name="Bluhm B."/>
            <person name="Cannon C."/>
            <person name="Castanera R."/>
            <person name="Culley D."/>
            <person name="Daum C."/>
            <person name="Ezra D."/>
            <person name="Gonzalez J."/>
            <person name="Henrissat B."/>
            <person name="Kuo A."/>
            <person name="Liang C."/>
            <person name="Lipzen A."/>
            <person name="Lutzoni F."/>
            <person name="Magnuson J."/>
            <person name="Mondo S."/>
            <person name="Nolan M."/>
            <person name="Ohm R."/>
            <person name="Pangilinan J."/>
            <person name="Park H.-J."/>
            <person name="Ramirez L."/>
            <person name="Alfaro M."/>
            <person name="Sun H."/>
            <person name="Tritt A."/>
            <person name="Yoshinaga Y."/>
            <person name="Zwiers L.-H."/>
            <person name="Turgeon B."/>
            <person name="Goodwin S."/>
            <person name="Spatafora J."/>
            <person name="Crous P."/>
            <person name="Grigoriev I."/>
        </authorList>
    </citation>
    <scope>NUCLEOTIDE SEQUENCE</scope>
    <source>
        <strain evidence="1">CBS 122368</strain>
    </source>
</reference>
<evidence type="ECO:0000313" key="1">
    <source>
        <dbReference type="EMBL" id="KAF2253931.1"/>
    </source>
</evidence>
<protein>
    <submittedName>
        <fullName evidence="1">Uncharacterized protein</fullName>
    </submittedName>
</protein>
<name>A0A6A6ITR6_9PLEO</name>
<evidence type="ECO:0000313" key="2">
    <source>
        <dbReference type="Proteomes" id="UP000800094"/>
    </source>
</evidence>
<accession>A0A6A6ITR6</accession>
<keyword evidence="2" id="KW-1185">Reference proteome</keyword>
<organism evidence="1 2">
    <name type="scientific">Trematosphaeria pertusa</name>
    <dbReference type="NCBI Taxonomy" id="390896"/>
    <lineage>
        <taxon>Eukaryota</taxon>
        <taxon>Fungi</taxon>
        <taxon>Dikarya</taxon>
        <taxon>Ascomycota</taxon>
        <taxon>Pezizomycotina</taxon>
        <taxon>Dothideomycetes</taxon>
        <taxon>Pleosporomycetidae</taxon>
        <taxon>Pleosporales</taxon>
        <taxon>Massarineae</taxon>
        <taxon>Trematosphaeriaceae</taxon>
        <taxon>Trematosphaeria</taxon>
    </lineage>
</organism>
<gene>
    <name evidence="1" type="ORF">BU26DRAFT_516195</name>
</gene>
<dbReference type="GeneID" id="54581597"/>
<dbReference type="Proteomes" id="UP000800094">
    <property type="component" value="Unassembled WGS sequence"/>
</dbReference>
<proteinExistence type="predicted"/>